<sequence length="115" mass="12252">MKKRVSSILFALSIFGGVAHAEEFTEVNATLTFDTTLLDSQEGATEVLASLEKQAAANCRKVSGVSIGLVVDEVCAQDILFQAVNQIADPELTAAYSNSELFVETVSDRIQLAGL</sequence>
<protein>
    <recommendedName>
        <fullName evidence="4">UrcA family protein</fullName>
    </recommendedName>
</protein>
<keyword evidence="3" id="KW-1185">Reference proteome</keyword>
<evidence type="ECO:0000256" key="1">
    <source>
        <dbReference type="SAM" id="SignalP"/>
    </source>
</evidence>
<dbReference type="Proteomes" id="UP000628854">
    <property type="component" value="Unassembled WGS sequence"/>
</dbReference>
<gene>
    <name evidence="2" type="ORF">GCM10011503_19300</name>
</gene>
<evidence type="ECO:0008006" key="4">
    <source>
        <dbReference type="Google" id="ProtNLM"/>
    </source>
</evidence>
<proteinExistence type="predicted"/>
<keyword evidence="1" id="KW-0732">Signal</keyword>
<dbReference type="NCBIfam" id="TIGR04433">
    <property type="entry name" value="UrcA_uranyl"/>
    <property type="match status" value="1"/>
</dbReference>
<comment type="caution">
    <text evidence="2">The sequence shown here is derived from an EMBL/GenBank/DDBJ whole genome shotgun (WGS) entry which is preliminary data.</text>
</comment>
<feature type="signal peptide" evidence="1">
    <location>
        <begin position="1"/>
        <end position="21"/>
    </location>
</feature>
<dbReference type="RefSeq" id="WP_084392517.1">
    <property type="nucleotide sequence ID" value="NZ_BMKF01000002.1"/>
</dbReference>
<organism evidence="2 3">
    <name type="scientific">Henriciella pelagia</name>
    <dbReference type="NCBI Taxonomy" id="1977912"/>
    <lineage>
        <taxon>Bacteria</taxon>
        <taxon>Pseudomonadati</taxon>
        <taxon>Pseudomonadota</taxon>
        <taxon>Alphaproteobacteria</taxon>
        <taxon>Hyphomonadales</taxon>
        <taxon>Hyphomonadaceae</taxon>
        <taxon>Henriciella</taxon>
    </lineage>
</organism>
<evidence type="ECO:0000313" key="3">
    <source>
        <dbReference type="Proteomes" id="UP000628854"/>
    </source>
</evidence>
<dbReference type="InterPro" id="IPR030972">
    <property type="entry name" value="UrcA_uranyl"/>
</dbReference>
<dbReference type="EMBL" id="BMKF01000002">
    <property type="protein sequence ID" value="GGB70734.1"/>
    <property type="molecule type" value="Genomic_DNA"/>
</dbReference>
<name>A0ABQ1JJQ5_9PROT</name>
<evidence type="ECO:0000313" key="2">
    <source>
        <dbReference type="EMBL" id="GGB70734.1"/>
    </source>
</evidence>
<feature type="chain" id="PRO_5045866286" description="UrcA family protein" evidence="1">
    <location>
        <begin position="22"/>
        <end position="115"/>
    </location>
</feature>
<accession>A0ABQ1JJQ5</accession>
<reference evidence="3" key="1">
    <citation type="journal article" date="2019" name="Int. J. Syst. Evol. Microbiol.">
        <title>The Global Catalogue of Microorganisms (GCM) 10K type strain sequencing project: providing services to taxonomists for standard genome sequencing and annotation.</title>
        <authorList>
            <consortium name="The Broad Institute Genomics Platform"/>
            <consortium name="The Broad Institute Genome Sequencing Center for Infectious Disease"/>
            <person name="Wu L."/>
            <person name="Ma J."/>
        </authorList>
    </citation>
    <scope>NUCLEOTIDE SEQUENCE [LARGE SCALE GENOMIC DNA]</scope>
    <source>
        <strain evidence="3">CGMCC 1.15928</strain>
    </source>
</reference>